<reference evidence="1" key="1">
    <citation type="submission" date="2015-12" db="EMBL/GenBank/DDBJ databases">
        <title>Update maize B73 reference genome by single molecule sequencing technologies.</title>
        <authorList>
            <consortium name="Maize Genome Sequencing Project"/>
            <person name="Ware D."/>
        </authorList>
    </citation>
    <scope>NUCLEOTIDE SEQUENCE</scope>
    <source>
        <tissue evidence="1">Seedling</tissue>
    </source>
</reference>
<name>A0A1D6LFC2_MAIZE</name>
<dbReference type="AlphaFoldDB" id="A0A1D6LFC2"/>
<proteinExistence type="predicted"/>
<organism evidence="1">
    <name type="scientific">Zea mays</name>
    <name type="common">Maize</name>
    <dbReference type="NCBI Taxonomy" id="4577"/>
    <lineage>
        <taxon>Eukaryota</taxon>
        <taxon>Viridiplantae</taxon>
        <taxon>Streptophyta</taxon>
        <taxon>Embryophyta</taxon>
        <taxon>Tracheophyta</taxon>
        <taxon>Spermatophyta</taxon>
        <taxon>Magnoliopsida</taxon>
        <taxon>Liliopsida</taxon>
        <taxon>Poales</taxon>
        <taxon>Poaceae</taxon>
        <taxon>PACMAD clade</taxon>
        <taxon>Panicoideae</taxon>
        <taxon>Andropogonodae</taxon>
        <taxon>Andropogoneae</taxon>
        <taxon>Tripsacinae</taxon>
        <taxon>Zea</taxon>
    </lineage>
</organism>
<keyword evidence="1" id="KW-0808">Transferase</keyword>
<evidence type="ECO:0000313" key="1">
    <source>
        <dbReference type="EMBL" id="AQK78642.1"/>
    </source>
</evidence>
<accession>A0A1D6LFC2</accession>
<dbReference type="EMBL" id="CM000782">
    <property type="protein sequence ID" value="AQK78642.1"/>
    <property type="molecule type" value="Genomic_DNA"/>
</dbReference>
<sequence>MNFVDLSSFDVRVTVSW</sequence>
<gene>
    <name evidence="1" type="ORF">ZEAMMB73_Zm00001d035298</name>
</gene>
<protein>
    <submittedName>
        <fullName evidence="1">Glycosyltransferase family protein 28</fullName>
    </submittedName>
</protein>
<dbReference type="GO" id="GO:0016740">
    <property type="term" value="F:transferase activity"/>
    <property type="evidence" value="ECO:0007669"/>
    <property type="project" value="UniProtKB-KW"/>
</dbReference>